<dbReference type="InterPro" id="IPR029044">
    <property type="entry name" value="Nucleotide-diphossugar_trans"/>
</dbReference>
<accession>A0A8J2BJV2</accession>
<comment type="caution">
    <text evidence="2">The sequence shown here is derived from an EMBL/GenBank/DDBJ whole genome shotgun (WGS) entry which is preliminary data.</text>
</comment>
<feature type="domain" description="Glycosyltransferase 2-like" evidence="1">
    <location>
        <begin position="18"/>
        <end position="184"/>
    </location>
</feature>
<dbReference type="AlphaFoldDB" id="A0A8J2BJV2"/>
<proteinExistence type="predicted"/>
<protein>
    <submittedName>
        <fullName evidence="2">Glycosyltransferase</fullName>
    </submittedName>
</protein>
<dbReference type="SUPFAM" id="SSF53448">
    <property type="entry name" value="Nucleotide-diphospho-sugar transferases"/>
    <property type="match status" value="1"/>
</dbReference>
<keyword evidence="3" id="KW-1185">Reference proteome</keyword>
<evidence type="ECO:0000313" key="3">
    <source>
        <dbReference type="Proteomes" id="UP000663859"/>
    </source>
</evidence>
<dbReference type="Proteomes" id="UP000663859">
    <property type="component" value="Unassembled WGS sequence"/>
</dbReference>
<dbReference type="Pfam" id="PF00535">
    <property type="entry name" value="Glycos_transf_2"/>
    <property type="match status" value="1"/>
</dbReference>
<name>A0A8J2BJV2_9BACT</name>
<dbReference type="RefSeq" id="WP_174582200.1">
    <property type="nucleotide sequence ID" value="NZ_CAJNOB010000034.1"/>
</dbReference>
<evidence type="ECO:0000259" key="1">
    <source>
        <dbReference type="Pfam" id="PF00535"/>
    </source>
</evidence>
<dbReference type="InterPro" id="IPR001173">
    <property type="entry name" value="Glyco_trans_2-like"/>
</dbReference>
<evidence type="ECO:0000313" key="2">
    <source>
        <dbReference type="EMBL" id="CAF0700915.1"/>
    </source>
</evidence>
<dbReference type="PANTHER" id="PTHR10859:SF91">
    <property type="entry name" value="DOLICHYL-PHOSPHATE BETA-GLUCOSYLTRANSFERASE"/>
    <property type="match status" value="1"/>
</dbReference>
<organism evidence="2 3">
    <name type="scientific">Candidatus Methylacidithermus pantelleriae</name>
    <dbReference type="NCBI Taxonomy" id="2744239"/>
    <lineage>
        <taxon>Bacteria</taxon>
        <taxon>Pseudomonadati</taxon>
        <taxon>Verrucomicrobiota</taxon>
        <taxon>Methylacidiphilae</taxon>
        <taxon>Methylacidiphilales</taxon>
        <taxon>Methylacidiphilaceae</taxon>
        <taxon>Candidatus Methylacidithermus</taxon>
    </lineage>
</organism>
<gene>
    <name evidence="2" type="primary">wcaA</name>
    <name evidence="2" type="ORF">MPNT_40075</name>
</gene>
<sequence>MVINLDPFWEQGMQELHVVLPIYNEKARVEECFFTVLAWAHDHCGFEFSFVDDGSCDGTGERLLALAKAYGEGLIRVIVLEEHRGKGYAIRKGFASRPELDFCFTDGDLAYPLDLLLRFREELLRYDLVIGSRGSPFQGARNAPWIRQILGWGFNSLVRVTLGLPYRDTQAGLKAMRKEVARAVFARSRVDGFAADVELLWIAQCLGFRVRELPVTTLPTHSYNSTRVRVFRDSLRMLGELASIAWNHRNGCYRTKHPCQY</sequence>
<dbReference type="EMBL" id="CAJNOB010000034">
    <property type="protein sequence ID" value="CAF0700915.1"/>
    <property type="molecule type" value="Genomic_DNA"/>
</dbReference>
<dbReference type="PANTHER" id="PTHR10859">
    <property type="entry name" value="GLYCOSYL TRANSFERASE"/>
    <property type="match status" value="1"/>
</dbReference>
<dbReference type="Gene3D" id="3.90.550.10">
    <property type="entry name" value="Spore Coat Polysaccharide Biosynthesis Protein SpsA, Chain A"/>
    <property type="match status" value="1"/>
</dbReference>
<dbReference type="GO" id="GO:0006487">
    <property type="term" value="P:protein N-linked glycosylation"/>
    <property type="evidence" value="ECO:0007669"/>
    <property type="project" value="TreeGrafter"/>
</dbReference>
<reference evidence="2" key="1">
    <citation type="submission" date="2021-02" db="EMBL/GenBank/DDBJ databases">
        <authorList>
            <person name="Cremers G."/>
            <person name="Picone N."/>
        </authorList>
    </citation>
    <scope>NUCLEOTIDE SEQUENCE</scope>
    <source>
        <strain evidence="2">PQ17</strain>
    </source>
</reference>